<accession>A0A2I0HF11</accession>
<proteinExistence type="predicted"/>
<evidence type="ECO:0000313" key="2">
    <source>
        <dbReference type="Proteomes" id="UP000233551"/>
    </source>
</evidence>
<dbReference type="EMBL" id="PGOL01038718">
    <property type="protein sequence ID" value="PKI18379.1"/>
    <property type="molecule type" value="Genomic_DNA"/>
</dbReference>
<dbReference type="AlphaFoldDB" id="A0A2I0HF11"/>
<comment type="caution">
    <text evidence="1">The sequence shown here is derived from an EMBL/GenBank/DDBJ whole genome shotgun (WGS) entry which is preliminary data.</text>
</comment>
<name>A0A2I0HF11_PUNGR</name>
<reference evidence="1 2" key="1">
    <citation type="submission" date="2017-11" db="EMBL/GenBank/DDBJ databases">
        <title>De-novo sequencing of pomegranate (Punica granatum L.) genome.</title>
        <authorList>
            <person name="Akparov Z."/>
            <person name="Amiraslanov A."/>
            <person name="Hajiyeva S."/>
            <person name="Abbasov M."/>
            <person name="Kaur K."/>
            <person name="Hamwieh A."/>
            <person name="Solovyev V."/>
            <person name="Salamov A."/>
            <person name="Braich B."/>
            <person name="Kosarev P."/>
            <person name="Mahmoud A."/>
            <person name="Hajiyev E."/>
            <person name="Babayeva S."/>
            <person name="Izzatullayeva V."/>
            <person name="Mammadov A."/>
            <person name="Mammadov A."/>
            <person name="Sharifova S."/>
            <person name="Ojaghi J."/>
            <person name="Eynullazada K."/>
            <person name="Bayramov B."/>
            <person name="Abdulazimova A."/>
            <person name="Shahmuradov I."/>
        </authorList>
    </citation>
    <scope>NUCLEOTIDE SEQUENCE [LARGE SCALE GENOMIC DNA]</scope>
    <source>
        <strain evidence="2">cv. AG2017</strain>
        <tissue evidence="1">Leaf</tissue>
    </source>
</reference>
<dbReference type="Proteomes" id="UP000233551">
    <property type="component" value="Unassembled WGS sequence"/>
</dbReference>
<evidence type="ECO:0000313" key="1">
    <source>
        <dbReference type="EMBL" id="PKI18379.1"/>
    </source>
</evidence>
<sequence>MPLSRGFTLFEKNRGRSVNIKKKIAGPVGLLGEWAELCRWIELDWALDWAEIRAGLDRTGLGSDLGRIGLDWAELDWVLIWAELGRIGLTGSPTCRGCTG</sequence>
<organism evidence="1 2">
    <name type="scientific">Punica granatum</name>
    <name type="common">Pomegranate</name>
    <dbReference type="NCBI Taxonomy" id="22663"/>
    <lineage>
        <taxon>Eukaryota</taxon>
        <taxon>Viridiplantae</taxon>
        <taxon>Streptophyta</taxon>
        <taxon>Embryophyta</taxon>
        <taxon>Tracheophyta</taxon>
        <taxon>Spermatophyta</taxon>
        <taxon>Magnoliopsida</taxon>
        <taxon>eudicotyledons</taxon>
        <taxon>Gunneridae</taxon>
        <taxon>Pentapetalae</taxon>
        <taxon>rosids</taxon>
        <taxon>malvids</taxon>
        <taxon>Myrtales</taxon>
        <taxon>Lythraceae</taxon>
        <taxon>Punica</taxon>
    </lineage>
</organism>
<keyword evidence="2" id="KW-1185">Reference proteome</keyword>
<protein>
    <submittedName>
        <fullName evidence="1">Uncharacterized protein</fullName>
    </submittedName>
</protein>
<gene>
    <name evidence="1" type="ORF">CRG98_049347</name>
</gene>